<evidence type="ECO:0000259" key="2">
    <source>
        <dbReference type="Pfam" id="PF13231"/>
    </source>
</evidence>
<protein>
    <recommendedName>
        <fullName evidence="2">Glycosyltransferase RgtA/B/C/D-like domain-containing protein</fullName>
    </recommendedName>
</protein>
<gene>
    <name evidence="3" type="ORF">A2771_00970</name>
</gene>
<feature type="transmembrane region" description="Helical" evidence="1">
    <location>
        <begin position="7"/>
        <end position="29"/>
    </location>
</feature>
<dbReference type="AlphaFoldDB" id="A0A1F7XZU8"/>
<keyword evidence="1" id="KW-0472">Membrane</keyword>
<reference evidence="3 4" key="1">
    <citation type="journal article" date="2016" name="Nat. Commun.">
        <title>Thousands of microbial genomes shed light on interconnected biogeochemical processes in an aquifer system.</title>
        <authorList>
            <person name="Anantharaman K."/>
            <person name="Brown C.T."/>
            <person name="Hug L.A."/>
            <person name="Sharon I."/>
            <person name="Castelle C.J."/>
            <person name="Probst A.J."/>
            <person name="Thomas B.C."/>
            <person name="Singh A."/>
            <person name="Wilkins M.J."/>
            <person name="Karaoz U."/>
            <person name="Brodie E.L."/>
            <person name="Williams K.H."/>
            <person name="Hubbard S.S."/>
            <person name="Banfield J.F."/>
        </authorList>
    </citation>
    <scope>NUCLEOTIDE SEQUENCE [LARGE SCALE GENOMIC DNA]</scope>
</reference>
<dbReference type="Pfam" id="PF13231">
    <property type="entry name" value="PMT_2"/>
    <property type="match status" value="1"/>
</dbReference>
<dbReference type="Proteomes" id="UP000176741">
    <property type="component" value="Unassembled WGS sequence"/>
</dbReference>
<evidence type="ECO:0000313" key="4">
    <source>
        <dbReference type="Proteomes" id="UP000176741"/>
    </source>
</evidence>
<feature type="transmembrane region" description="Helical" evidence="1">
    <location>
        <begin position="350"/>
        <end position="367"/>
    </location>
</feature>
<evidence type="ECO:0000313" key="3">
    <source>
        <dbReference type="EMBL" id="OGM20587.1"/>
    </source>
</evidence>
<organism evidence="3 4">
    <name type="scientific">Candidatus Woesebacteria bacterium RIFCSPHIGHO2_01_FULL_38_26b</name>
    <dbReference type="NCBI Taxonomy" id="1802491"/>
    <lineage>
        <taxon>Bacteria</taxon>
        <taxon>Candidatus Woeseibacteriota</taxon>
    </lineage>
</organism>
<dbReference type="EMBL" id="MGGD01000031">
    <property type="protein sequence ID" value="OGM20587.1"/>
    <property type="molecule type" value="Genomic_DNA"/>
</dbReference>
<keyword evidence="1" id="KW-0812">Transmembrane</keyword>
<feature type="transmembrane region" description="Helical" evidence="1">
    <location>
        <begin position="121"/>
        <end position="141"/>
    </location>
</feature>
<dbReference type="InterPro" id="IPR038731">
    <property type="entry name" value="RgtA/B/C-like"/>
</dbReference>
<feature type="transmembrane region" description="Helical" evidence="1">
    <location>
        <begin position="80"/>
        <end position="101"/>
    </location>
</feature>
<feature type="domain" description="Glycosyltransferase RgtA/B/C/D-like" evidence="2">
    <location>
        <begin position="72"/>
        <end position="185"/>
    </location>
</feature>
<feature type="transmembrane region" description="Helical" evidence="1">
    <location>
        <begin position="303"/>
        <end position="321"/>
    </location>
</feature>
<accession>A0A1F7XZU8</accession>
<proteinExistence type="predicted"/>
<evidence type="ECO:0000256" key="1">
    <source>
        <dbReference type="SAM" id="Phobius"/>
    </source>
</evidence>
<comment type="caution">
    <text evidence="3">The sequence shown here is derived from an EMBL/GenBank/DDBJ whole genome shotgun (WGS) entry which is preliminary data.</text>
</comment>
<feature type="transmembrane region" description="Helical" evidence="1">
    <location>
        <begin position="328"/>
        <end position="344"/>
    </location>
</feature>
<feature type="transmembrane region" description="Helical" evidence="1">
    <location>
        <begin position="280"/>
        <end position="297"/>
    </location>
</feature>
<feature type="transmembrane region" description="Helical" evidence="1">
    <location>
        <begin position="153"/>
        <end position="183"/>
    </location>
</feature>
<keyword evidence="1" id="KW-1133">Transmembrane helix</keyword>
<feature type="transmembrane region" description="Helical" evidence="1">
    <location>
        <begin position="228"/>
        <end position="246"/>
    </location>
</feature>
<sequence>MRKVKSLTWLVGLPIIIGSHLYLLSRLIFFPYPELFIYSYLTKQGLLPYKQILDQHFPGVMFFPINLATLGIDTPQEARLLHFAVVAITQVILFIVARKLFNSDFRALIVNFLYLLWQPFYEGYVLWIDTFVPIFLLIAFYCLIEHKAKPNKLFLSGLFLGIALIFKQTVVPIFILLTIYLFLYTKKQSFYNSVQENPTLKGGDELNSDMSSYLGKPRLLRRGGCHKFFAGFSIPVIILGVYILLIGVGYDFIYWTFIFNITTFAEMGRKYPNFADILKTVPLFGSSVFLLIYFYYIKAFKNVALVAIFFVGSLAFAYARFDLIHLQPALPFAILLVVILLNHFKYYGKLFLFAFIVFSIITPISFIKSHSGKKILFFTDFEKQTVVEVKKYAKPGDSIFAMGTFHHVYQMTDTLPPGRVFVFQFPWFMVEAQDIIYKGIISDPPKVVIRDKNASVDNMNLVSYMPNINNYVDKYYRIVNTIEGAEILIRK</sequence>
<name>A0A1F7XZU8_9BACT</name>